<accession>A0ABV9CGB8</accession>
<keyword evidence="2" id="KW-1185">Reference proteome</keyword>
<dbReference type="Gene3D" id="2.40.400.10">
    <property type="entry name" value="Acetoacetate decarboxylase-like"/>
    <property type="match status" value="1"/>
</dbReference>
<evidence type="ECO:0000313" key="1">
    <source>
        <dbReference type="EMBL" id="MFC4531559.1"/>
    </source>
</evidence>
<sequence>MTSHLIQGRRVTMPVEVRDAAICAAMYLVRADAARAVLAYADLDVTEVLPGKALCALGFIRYTDGDLGSYNEFGMGFAVRPPHAARPPTRSTLSGLKDVRLHGAGGFVHWLPVDQGFTLEAGRSIWGFPKELAEVDLRLSSPYKRCILRKDGRLVVDLLIRPGMPVPSLPNPSGLRLHLPNPGGPGLPTPDGPCDPGLSLPLPGNLGLRLSMLGGGPVTTDAYTRLDGLTRRVPWTMRPRGVRTRPGGALIRLGNHPIAKELSELGLPKRALLTLTASHATMTFHPAHPLGDT</sequence>
<dbReference type="Proteomes" id="UP001596004">
    <property type="component" value="Unassembled WGS sequence"/>
</dbReference>
<organism evidence="1 2">
    <name type="scientific">Sphaerisporangium dianthi</name>
    <dbReference type="NCBI Taxonomy" id="1436120"/>
    <lineage>
        <taxon>Bacteria</taxon>
        <taxon>Bacillati</taxon>
        <taxon>Actinomycetota</taxon>
        <taxon>Actinomycetes</taxon>
        <taxon>Streptosporangiales</taxon>
        <taxon>Streptosporangiaceae</taxon>
        <taxon>Sphaerisporangium</taxon>
    </lineage>
</organism>
<name>A0ABV9CGB8_9ACTN</name>
<protein>
    <submittedName>
        <fullName evidence="1">Acetoacetate decarboxylase family protein</fullName>
    </submittedName>
</protein>
<dbReference type="RefSeq" id="WP_380840188.1">
    <property type="nucleotide sequence ID" value="NZ_JBHSFP010000006.1"/>
</dbReference>
<dbReference type="InterPro" id="IPR010451">
    <property type="entry name" value="Acetoacetate_decarboxylase"/>
</dbReference>
<reference evidence="2" key="1">
    <citation type="journal article" date="2019" name="Int. J. Syst. Evol. Microbiol.">
        <title>The Global Catalogue of Microorganisms (GCM) 10K type strain sequencing project: providing services to taxonomists for standard genome sequencing and annotation.</title>
        <authorList>
            <consortium name="The Broad Institute Genomics Platform"/>
            <consortium name="The Broad Institute Genome Sequencing Center for Infectious Disease"/>
            <person name="Wu L."/>
            <person name="Ma J."/>
        </authorList>
    </citation>
    <scope>NUCLEOTIDE SEQUENCE [LARGE SCALE GENOMIC DNA]</scope>
    <source>
        <strain evidence="2">CGMCC 4.7132</strain>
    </source>
</reference>
<comment type="caution">
    <text evidence="1">The sequence shown here is derived from an EMBL/GenBank/DDBJ whole genome shotgun (WGS) entry which is preliminary data.</text>
</comment>
<proteinExistence type="predicted"/>
<dbReference type="SUPFAM" id="SSF160104">
    <property type="entry name" value="Acetoacetate decarboxylase-like"/>
    <property type="match status" value="1"/>
</dbReference>
<evidence type="ECO:0000313" key="2">
    <source>
        <dbReference type="Proteomes" id="UP001596004"/>
    </source>
</evidence>
<dbReference type="Pfam" id="PF06314">
    <property type="entry name" value="ADC"/>
    <property type="match status" value="1"/>
</dbReference>
<gene>
    <name evidence="1" type="ORF">ACFO60_12350</name>
</gene>
<dbReference type="InterPro" id="IPR023375">
    <property type="entry name" value="ADC_dom_sf"/>
</dbReference>
<dbReference type="EMBL" id="JBHSFP010000006">
    <property type="protein sequence ID" value="MFC4531559.1"/>
    <property type="molecule type" value="Genomic_DNA"/>
</dbReference>